<feature type="transmembrane region" description="Helical" evidence="2">
    <location>
        <begin position="241"/>
        <end position="261"/>
    </location>
</feature>
<dbReference type="InterPro" id="IPR039672">
    <property type="entry name" value="MFS_2"/>
</dbReference>
<keyword evidence="3" id="KW-0813">Transport</keyword>
<feature type="transmembrane region" description="Helical" evidence="2">
    <location>
        <begin position="334"/>
        <end position="360"/>
    </location>
</feature>
<accession>A0ABQ1JL98</accession>
<feature type="transmembrane region" description="Helical" evidence="2">
    <location>
        <begin position="66"/>
        <end position="85"/>
    </location>
</feature>
<comment type="similarity">
    <text evidence="1">Belongs to the sodium:galactoside symporter (TC 2.A.2) family.</text>
</comment>
<organism evidence="3 4">
    <name type="scientific">Blastomonas aquatica</name>
    <dbReference type="NCBI Taxonomy" id="1510276"/>
    <lineage>
        <taxon>Bacteria</taxon>
        <taxon>Pseudomonadati</taxon>
        <taxon>Pseudomonadota</taxon>
        <taxon>Alphaproteobacteria</taxon>
        <taxon>Sphingomonadales</taxon>
        <taxon>Sphingomonadaceae</taxon>
        <taxon>Blastomonas</taxon>
    </lineage>
</organism>
<dbReference type="Proteomes" id="UP000614261">
    <property type="component" value="Unassembled WGS sequence"/>
</dbReference>
<feature type="transmembrane region" description="Helical" evidence="2">
    <location>
        <begin position="12"/>
        <end position="45"/>
    </location>
</feature>
<feature type="transmembrane region" description="Helical" evidence="2">
    <location>
        <begin position="134"/>
        <end position="153"/>
    </location>
</feature>
<dbReference type="Gene3D" id="1.20.1250.20">
    <property type="entry name" value="MFS general substrate transporter like domains"/>
    <property type="match status" value="1"/>
</dbReference>
<dbReference type="Pfam" id="PF13347">
    <property type="entry name" value="MFS_2"/>
    <property type="match status" value="1"/>
</dbReference>
<proteinExistence type="inferred from homology"/>
<sequence>MGKSLFWYSSELLFAYFLTELAGLPVTAMGIVIATGFLVSAVIDIGIGVGLQRRLRTAASAGRMQLVGAVSCSLTLIAVFLGAWLPQEVRFGYALMVGVAFRFAFAAYDIPQNALMALGTPDAASRLRVASTRIWFSGAATLIVAAAVGPLVARGHADGIMLLLIMSAIFVVISLIGAFLLARMLQDTRPVIRPEPQSSPPGSQMPRKFWLLLGVMVATSLFTPAFGKLEPYFAAFTLRSAWWGGAVIIFMSLGIVAGQPLWLHLCRQMRSGWVMLIAALVQLGALTGFGLFGGIDSGVAAATAFGFGLGNGGVGMVQWAAFSETVSRAGAARAGVSYGLFAATGKVSLASGGLLIAMALARIDYRVSESEALVPLMAALPAAGAICCAIIGVALARQPRQA</sequence>
<name>A0ABQ1JL98_9SPHN</name>
<protein>
    <submittedName>
        <fullName evidence="3">MFS sugar transporter</fullName>
    </submittedName>
</protein>
<feature type="transmembrane region" description="Helical" evidence="2">
    <location>
        <begin position="299"/>
        <end position="322"/>
    </location>
</feature>
<dbReference type="InterPro" id="IPR036259">
    <property type="entry name" value="MFS_trans_sf"/>
</dbReference>
<gene>
    <name evidence="3" type="ORF">GCM10010833_28870</name>
</gene>
<evidence type="ECO:0000313" key="4">
    <source>
        <dbReference type="Proteomes" id="UP000614261"/>
    </source>
</evidence>
<feature type="transmembrane region" description="Helical" evidence="2">
    <location>
        <begin position="159"/>
        <end position="182"/>
    </location>
</feature>
<keyword evidence="3" id="KW-0762">Sugar transport</keyword>
<feature type="transmembrane region" description="Helical" evidence="2">
    <location>
        <begin position="273"/>
        <end position="293"/>
    </location>
</feature>
<evidence type="ECO:0000256" key="1">
    <source>
        <dbReference type="ARBA" id="ARBA00009617"/>
    </source>
</evidence>
<keyword evidence="2" id="KW-0812">Transmembrane</keyword>
<keyword evidence="2" id="KW-0472">Membrane</keyword>
<keyword evidence="4" id="KW-1185">Reference proteome</keyword>
<evidence type="ECO:0000256" key="2">
    <source>
        <dbReference type="SAM" id="Phobius"/>
    </source>
</evidence>
<reference evidence="4" key="1">
    <citation type="journal article" date="2019" name="Int. J. Syst. Evol. Microbiol.">
        <title>The Global Catalogue of Microorganisms (GCM) 10K type strain sequencing project: providing services to taxonomists for standard genome sequencing and annotation.</title>
        <authorList>
            <consortium name="The Broad Institute Genomics Platform"/>
            <consortium name="The Broad Institute Genome Sequencing Center for Infectious Disease"/>
            <person name="Wu L."/>
            <person name="Ma J."/>
        </authorList>
    </citation>
    <scope>NUCLEOTIDE SEQUENCE [LARGE SCALE GENOMIC DNA]</scope>
    <source>
        <strain evidence="4">CGMCC 1.12851</strain>
    </source>
</reference>
<feature type="transmembrane region" description="Helical" evidence="2">
    <location>
        <begin position="209"/>
        <end position="229"/>
    </location>
</feature>
<dbReference type="PANTHER" id="PTHR11328:SF24">
    <property type="entry name" value="MAJOR FACILITATOR SUPERFAMILY (MFS) PROFILE DOMAIN-CONTAINING PROTEIN"/>
    <property type="match status" value="1"/>
</dbReference>
<dbReference type="PANTHER" id="PTHR11328">
    <property type="entry name" value="MAJOR FACILITATOR SUPERFAMILY DOMAIN-CONTAINING PROTEIN"/>
    <property type="match status" value="1"/>
</dbReference>
<feature type="transmembrane region" description="Helical" evidence="2">
    <location>
        <begin position="91"/>
        <end position="108"/>
    </location>
</feature>
<dbReference type="SUPFAM" id="SSF103473">
    <property type="entry name" value="MFS general substrate transporter"/>
    <property type="match status" value="1"/>
</dbReference>
<keyword evidence="2" id="KW-1133">Transmembrane helix</keyword>
<comment type="caution">
    <text evidence="3">The sequence shown here is derived from an EMBL/GenBank/DDBJ whole genome shotgun (WGS) entry which is preliminary data.</text>
</comment>
<feature type="transmembrane region" description="Helical" evidence="2">
    <location>
        <begin position="372"/>
        <end position="396"/>
    </location>
</feature>
<dbReference type="EMBL" id="BMGD01000005">
    <property type="protein sequence ID" value="GGB71899.1"/>
    <property type="molecule type" value="Genomic_DNA"/>
</dbReference>
<evidence type="ECO:0000313" key="3">
    <source>
        <dbReference type="EMBL" id="GGB71899.1"/>
    </source>
</evidence>